<protein>
    <submittedName>
        <fullName evidence="1">CLUMA_CG019917, isoform A</fullName>
    </submittedName>
</protein>
<sequence>MSRSIIFLLIALKPFSIKLYPEEYHNERFLGISNFEGNLVDESSHQVGLLTRASASHQIILK</sequence>
<proteinExistence type="predicted"/>
<dbReference type="Proteomes" id="UP000183832">
    <property type="component" value="Unassembled WGS sequence"/>
</dbReference>
<gene>
    <name evidence="1" type="ORF">CLUMA_CG019917</name>
</gene>
<evidence type="ECO:0000313" key="1">
    <source>
        <dbReference type="EMBL" id="CRL06582.1"/>
    </source>
</evidence>
<evidence type="ECO:0000313" key="2">
    <source>
        <dbReference type="Proteomes" id="UP000183832"/>
    </source>
</evidence>
<name>A0A1J1J539_9DIPT</name>
<accession>A0A1J1J539</accession>
<dbReference type="EMBL" id="CVRI01000067">
    <property type="protein sequence ID" value="CRL06582.1"/>
    <property type="molecule type" value="Genomic_DNA"/>
</dbReference>
<reference evidence="1 2" key="1">
    <citation type="submission" date="2015-04" db="EMBL/GenBank/DDBJ databases">
        <authorList>
            <person name="Syromyatnikov M.Y."/>
            <person name="Popov V.N."/>
        </authorList>
    </citation>
    <scope>NUCLEOTIDE SEQUENCE [LARGE SCALE GENOMIC DNA]</scope>
</reference>
<keyword evidence="2" id="KW-1185">Reference proteome</keyword>
<organism evidence="1 2">
    <name type="scientific">Clunio marinus</name>
    <dbReference type="NCBI Taxonomy" id="568069"/>
    <lineage>
        <taxon>Eukaryota</taxon>
        <taxon>Metazoa</taxon>
        <taxon>Ecdysozoa</taxon>
        <taxon>Arthropoda</taxon>
        <taxon>Hexapoda</taxon>
        <taxon>Insecta</taxon>
        <taxon>Pterygota</taxon>
        <taxon>Neoptera</taxon>
        <taxon>Endopterygota</taxon>
        <taxon>Diptera</taxon>
        <taxon>Nematocera</taxon>
        <taxon>Chironomoidea</taxon>
        <taxon>Chironomidae</taxon>
        <taxon>Clunio</taxon>
    </lineage>
</organism>
<dbReference type="AlphaFoldDB" id="A0A1J1J539"/>